<name>A0A0N5B9Z1_STREA</name>
<protein>
    <submittedName>
        <fullName evidence="3">Uncharacterized protein</fullName>
    </submittedName>
</protein>
<feature type="region of interest" description="Disordered" evidence="1">
    <location>
        <begin position="1"/>
        <end position="20"/>
    </location>
</feature>
<dbReference type="Proteomes" id="UP000046392">
    <property type="component" value="Unplaced"/>
</dbReference>
<reference evidence="3" key="1">
    <citation type="submission" date="2017-02" db="UniProtKB">
        <authorList>
            <consortium name="WormBaseParasite"/>
        </authorList>
    </citation>
    <scope>IDENTIFICATION</scope>
</reference>
<evidence type="ECO:0000313" key="2">
    <source>
        <dbReference type="Proteomes" id="UP000046392"/>
    </source>
</evidence>
<proteinExistence type="predicted"/>
<organism evidence="2 3">
    <name type="scientific">Strongyloides papillosus</name>
    <name type="common">Intestinal threadworm</name>
    <dbReference type="NCBI Taxonomy" id="174720"/>
    <lineage>
        <taxon>Eukaryota</taxon>
        <taxon>Metazoa</taxon>
        <taxon>Ecdysozoa</taxon>
        <taxon>Nematoda</taxon>
        <taxon>Chromadorea</taxon>
        <taxon>Rhabditida</taxon>
        <taxon>Tylenchina</taxon>
        <taxon>Panagrolaimomorpha</taxon>
        <taxon>Strongyloidoidea</taxon>
        <taxon>Strongyloididae</taxon>
        <taxon>Strongyloides</taxon>
    </lineage>
</organism>
<feature type="compositionally biased region" description="Polar residues" evidence="1">
    <location>
        <begin position="1"/>
        <end position="15"/>
    </location>
</feature>
<dbReference type="AlphaFoldDB" id="A0A0N5B9Z1"/>
<evidence type="ECO:0000256" key="1">
    <source>
        <dbReference type="SAM" id="MobiDB-lite"/>
    </source>
</evidence>
<sequence>MSNIEESPISTTPQVPDSEHLDNLNKLSQMKDGAVAETAELLKNIETIITMANKKQMELAQAFEDKIDGMAKKMGELEKSIQVLMDKVSDDKI</sequence>
<evidence type="ECO:0000313" key="3">
    <source>
        <dbReference type="WBParaSite" id="SPAL_0000286000.1"/>
    </source>
</evidence>
<keyword evidence="2" id="KW-1185">Reference proteome</keyword>
<accession>A0A0N5B9Z1</accession>
<dbReference type="WBParaSite" id="SPAL_0000286000.1">
    <property type="protein sequence ID" value="SPAL_0000286000.1"/>
    <property type="gene ID" value="SPAL_0000286000"/>
</dbReference>